<evidence type="ECO:0000313" key="2">
    <source>
        <dbReference type="EMBL" id="OWF40289.1"/>
    </source>
</evidence>
<dbReference type="GO" id="GO:0000298">
    <property type="term" value="F:endopolyphosphatase activity"/>
    <property type="evidence" value="ECO:0007669"/>
    <property type="project" value="TreeGrafter"/>
</dbReference>
<dbReference type="PANTHER" id="PTHR42850">
    <property type="entry name" value="METALLOPHOSPHOESTERASE"/>
    <property type="match status" value="1"/>
</dbReference>
<dbReference type="STRING" id="6573.A0A210PUX0"/>
<dbReference type="Pfam" id="PF00149">
    <property type="entry name" value="Metallophos"/>
    <property type="match status" value="1"/>
</dbReference>
<feature type="domain" description="Calcineurin-like phosphoesterase" evidence="1">
    <location>
        <begin position="45"/>
        <end position="225"/>
    </location>
</feature>
<keyword evidence="3" id="KW-1185">Reference proteome</keyword>
<dbReference type="OrthoDB" id="10267127at2759"/>
<dbReference type="PANTHER" id="PTHR42850:SF4">
    <property type="entry name" value="ZINC-DEPENDENT ENDOPOLYPHOSPHATASE"/>
    <property type="match status" value="1"/>
</dbReference>
<comment type="caution">
    <text evidence="2">The sequence shown here is derived from an EMBL/GenBank/DDBJ whole genome shotgun (WGS) entry which is preliminary data.</text>
</comment>
<dbReference type="GO" id="GO:0005737">
    <property type="term" value="C:cytoplasm"/>
    <property type="evidence" value="ECO:0007669"/>
    <property type="project" value="TreeGrafter"/>
</dbReference>
<dbReference type="InterPro" id="IPR050126">
    <property type="entry name" value="Ap4A_hydrolase"/>
</dbReference>
<dbReference type="Gene3D" id="3.60.21.10">
    <property type="match status" value="1"/>
</dbReference>
<evidence type="ECO:0000313" key="3">
    <source>
        <dbReference type="Proteomes" id="UP000242188"/>
    </source>
</evidence>
<dbReference type="GO" id="GO:0016791">
    <property type="term" value="F:phosphatase activity"/>
    <property type="evidence" value="ECO:0007669"/>
    <property type="project" value="TreeGrafter"/>
</dbReference>
<name>A0A210PUX0_MIZYE</name>
<proteinExistence type="predicted"/>
<dbReference type="InterPro" id="IPR004843">
    <property type="entry name" value="Calcineurin-like_PHP"/>
</dbReference>
<dbReference type="CDD" id="cd00144">
    <property type="entry name" value="MPP_PPP_family"/>
    <property type="match status" value="1"/>
</dbReference>
<dbReference type="Proteomes" id="UP000242188">
    <property type="component" value="Unassembled WGS sequence"/>
</dbReference>
<evidence type="ECO:0000259" key="1">
    <source>
        <dbReference type="Pfam" id="PF00149"/>
    </source>
</evidence>
<gene>
    <name evidence="2" type="ORF">KP79_PYT16841</name>
</gene>
<sequence>MAGLVAYICSFIFKRSAQRRSKYDLPLPINCHLVLNDDVIRDRSVFVIGDVHGCYDELLDLLSLAEGLEPDRPILPIFVGDLINKGPKNTEVLEKIKRMDTYAVRGNHDEAVLRQLLNRRNDPEYVFPPKYQWCKSLTGTDADFLTELPYTISIPSCNALVVHAGLAPGIPIEKQDLTDMIVMRNVERKDDRLMASESRFVGEQWASQWPGPEHVYFGHDAVRGFQSFPFCTGLDTGCLYGKELTGIFINGCKKRISVKAQNVYRPP</sequence>
<dbReference type="AlphaFoldDB" id="A0A210PUX0"/>
<reference evidence="2 3" key="1">
    <citation type="journal article" date="2017" name="Nat. Ecol. Evol.">
        <title>Scallop genome provides insights into evolution of bilaterian karyotype and development.</title>
        <authorList>
            <person name="Wang S."/>
            <person name="Zhang J."/>
            <person name="Jiao W."/>
            <person name="Li J."/>
            <person name="Xun X."/>
            <person name="Sun Y."/>
            <person name="Guo X."/>
            <person name="Huan P."/>
            <person name="Dong B."/>
            <person name="Zhang L."/>
            <person name="Hu X."/>
            <person name="Sun X."/>
            <person name="Wang J."/>
            <person name="Zhao C."/>
            <person name="Wang Y."/>
            <person name="Wang D."/>
            <person name="Huang X."/>
            <person name="Wang R."/>
            <person name="Lv J."/>
            <person name="Li Y."/>
            <person name="Zhang Z."/>
            <person name="Liu B."/>
            <person name="Lu W."/>
            <person name="Hui Y."/>
            <person name="Liang J."/>
            <person name="Zhou Z."/>
            <person name="Hou R."/>
            <person name="Li X."/>
            <person name="Liu Y."/>
            <person name="Li H."/>
            <person name="Ning X."/>
            <person name="Lin Y."/>
            <person name="Zhao L."/>
            <person name="Xing Q."/>
            <person name="Dou J."/>
            <person name="Li Y."/>
            <person name="Mao J."/>
            <person name="Guo H."/>
            <person name="Dou H."/>
            <person name="Li T."/>
            <person name="Mu C."/>
            <person name="Jiang W."/>
            <person name="Fu Q."/>
            <person name="Fu X."/>
            <person name="Miao Y."/>
            <person name="Liu J."/>
            <person name="Yu Q."/>
            <person name="Li R."/>
            <person name="Liao H."/>
            <person name="Li X."/>
            <person name="Kong Y."/>
            <person name="Jiang Z."/>
            <person name="Chourrout D."/>
            <person name="Li R."/>
            <person name="Bao Z."/>
        </authorList>
    </citation>
    <scope>NUCLEOTIDE SEQUENCE [LARGE SCALE GENOMIC DNA]</scope>
    <source>
        <strain evidence="2 3">PY_sf001</strain>
    </source>
</reference>
<dbReference type="GO" id="GO:0006798">
    <property type="term" value="P:polyphosphate catabolic process"/>
    <property type="evidence" value="ECO:0007669"/>
    <property type="project" value="TreeGrafter"/>
</dbReference>
<dbReference type="EMBL" id="NEDP02005476">
    <property type="protein sequence ID" value="OWF40289.1"/>
    <property type="molecule type" value="Genomic_DNA"/>
</dbReference>
<dbReference type="SUPFAM" id="SSF56300">
    <property type="entry name" value="Metallo-dependent phosphatases"/>
    <property type="match status" value="1"/>
</dbReference>
<organism evidence="2 3">
    <name type="scientific">Mizuhopecten yessoensis</name>
    <name type="common">Japanese scallop</name>
    <name type="synonym">Patinopecten yessoensis</name>
    <dbReference type="NCBI Taxonomy" id="6573"/>
    <lineage>
        <taxon>Eukaryota</taxon>
        <taxon>Metazoa</taxon>
        <taxon>Spiralia</taxon>
        <taxon>Lophotrochozoa</taxon>
        <taxon>Mollusca</taxon>
        <taxon>Bivalvia</taxon>
        <taxon>Autobranchia</taxon>
        <taxon>Pteriomorphia</taxon>
        <taxon>Pectinida</taxon>
        <taxon>Pectinoidea</taxon>
        <taxon>Pectinidae</taxon>
        <taxon>Mizuhopecten</taxon>
    </lineage>
</organism>
<accession>A0A210PUX0</accession>
<dbReference type="InterPro" id="IPR029052">
    <property type="entry name" value="Metallo-depent_PP-like"/>
</dbReference>
<protein>
    <submittedName>
        <fullName evidence="2">Bis(5'-nucleosyl)-tetraphosphatase, symmetrical</fullName>
    </submittedName>
</protein>